<proteinExistence type="inferred from homology"/>
<organism evidence="8 9">
    <name type="scientific">Iningainema tapete BLCC-T55</name>
    <dbReference type="NCBI Taxonomy" id="2748662"/>
    <lineage>
        <taxon>Bacteria</taxon>
        <taxon>Bacillati</taxon>
        <taxon>Cyanobacteriota</taxon>
        <taxon>Cyanophyceae</taxon>
        <taxon>Nostocales</taxon>
        <taxon>Scytonemataceae</taxon>
        <taxon>Iningainema tapete</taxon>
    </lineage>
</organism>
<feature type="transmembrane region" description="Helical" evidence="6">
    <location>
        <begin position="173"/>
        <end position="192"/>
    </location>
</feature>
<gene>
    <name evidence="8" type="ORF">ICL16_26670</name>
</gene>
<feature type="transmembrane region" description="Helical" evidence="6">
    <location>
        <begin position="291"/>
        <end position="307"/>
    </location>
</feature>
<feature type="domain" description="EamA" evidence="7">
    <location>
        <begin position="174"/>
        <end position="306"/>
    </location>
</feature>
<keyword evidence="3 6" id="KW-0812">Transmembrane</keyword>
<evidence type="ECO:0000256" key="3">
    <source>
        <dbReference type="ARBA" id="ARBA00022692"/>
    </source>
</evidence>
<comment type="similarity">
    <text evidence="2">Belongs to the EamA transporter family.</text>
</comment>
<feature type="transmembrane region" description="Helical" evidence="6">
    <location>
        <begin position="234"/>
        <end position="258"/>
    </location>
</feature>
<evidence type="ECO:0000256" key="1">
    <source>
        <dbReference type="ARBA" id="ARBA00004141"/>
    </source>
</evidence>
<keyword evidence="4 6" id="KW-1133">Transmembrane helix</keyword>
<dbReference type="PANTHER" id="PTHR32322">
    <property type="entry name" value="INNER MEMBRANE TRANSPORTER"/>
    <property type="match status" value="1"/>
</dbReference>
<protein>
    <submittedName>
        <fullName evidence="8">DMT family transporter</fullName>
    </submittedName>
</protein>
<reference evidence="8" key="1">
    <citation type="submission" date="2020-09" db="EMBL/GenBank/DDBJ databases">
        <title>Iningainema tapete sp. nov. (Scytonemataceae, Cyanobacteria) from greenhouses in central Florida (USA) produces two types of nodularin with biosynthetic potential for microcystin-LR and anabaenopeptins.</title>
        <authorList>
            <person name="Berthold D.E."/>
            <person name="Lefler F.W."/>
            <person name="Huang I.-S."/>
            <person name="Abdulla H."/>
            <person name="Zimba P.V."/>
            <person name="Laughinghouse H.D. IV."/>
        </authorList>
    </citation>
    <scope>NUCLEOTIDE SEQUENCE</scope>
    <source>
        <strain evidence="8">BLCCT55</strain>
    </source>
</reference>
<dbReference type="InterPro" id="IPR000620">
    <property type="entry name" value="EamA_dom"/>
</dbReference>
<dbReference type="GO" id="GO:0016020">
    <property type="term" value="C:membrane"/>
    <property type="evidence" value="ECO:0007669"/>
    <property type="project" value="UniProtKB-SubCell"/>
</dbReference>
<dbReference type="RefSeq" id="WP_190834058.1">
    <property type="nucleotide sequence ID" value="NZ_CAWPPI010000082.1"/>
</dbReference>
<dbReference type="InterPro" id="IPR037185">
    <property type="entry name" value="EmrE-like"/>
</dbReference>
<evidence type="ECO:0000313" key="8">
    <source>
        <dbReference type="EMBL" id="MBD2775544.1"/>
    </source>
</evidence>
<feature type="transmembrane region" description="Helical" evidence="6">
    <location>
        <begin position="122"/>
        <end position="140"/>
    </location>
</feature>
<dbReference type="PANTHER" id="PTHR32322:SF2">
    <property type="entry name" value="EAMA DOMAIN-CONTAINING PROTEIN"/>
    <property type="match status" value="1"/>
</dbReference>
<comment type="subcellular location">
    <subcellularLocation>
        <location evidence="1">Membrane</location>
        <topology evidence="1">Multi-pass membrane protein</topology>
    </subcellularLocation>
</comment>
<feature type="transmembrane region" description="Helical" evidence="6">
    <location>
        <begin position="265"/>
        <end position="285"/>
    </location>
</feature>
<dbReference type="Pfam" id="PF00892">
    <property type="entry name" value="EamA"/>
    <property type="match status" value="2"/>
</dbReference>
<accession>A0A8J7C7E2</accession>
<dbReference type="EMBL" id="JACXAE010000082">
    <property type="protein sequence ID" value="MBD2775544.1"/>
    <property type="molecule type" value="Genomic_DNA"/>
</dbReference>
<dbReference type="Proteomes" id="UP000629098">
    <property type="component" value="Unassembled WGS sequence"/>
</dbReference>
<feature type="transmembrane region" description="Helical" evidence="6">
    <location>
        <begin position="90"/>
        <end position="110"/>
    </location>
</feature>
<evidence type="ECO:0000256" key="6">
    <source>
        <dbReference type="SAM" id="Phobius"/>
    </source>
</evidence>
<feature type="transmembrane region" description="Helical" evidence="6">
    <location>
        <begin position="21"/>
        <end position="39"/>
    </location>
</feature>
<evidence type="ECO:0000259" key="7">
    <source>
        <dbReference type="Pfam" id="PF00892"/>
    </source>
</evidence>
<evidence type="ECO:0000256" key="4">
    <source>
        <dbReference type="ARBA" id="ARBA00022989"/>
    </source>
</evidence>
<evidence type="ECO:0000313" key="9">
    <source>
        <dbReference type="Proteomes" id="UP000629098"/>
    </source>
</evidence>
<name>A0A8J7C7E2_9CYAN</name>
<sequence>MLNKLELSQQQTKPKLDLIELILLPIAVLLLSLAAIFIKLSENELGPNATIFNRLWIGSLTLGLCKAIEKARHKKSHDYKVQSKPYTIRDLFLFVAVGSVSALCLLTWAWSLTQTSVANSNLLHNLTPIFATLGDWLFLGYYFDGRFLVGLTLALRGAIAVGIEDLQVAPDHFLGDAVALLSAVFYGGNLLIREHLLSKFSVTTILLWNCIVGGLLTLPIVLSRENKLFPSSFSGWLAVIGLGVLCQVIGQGIVTYSLKNFSAGFISLFLLLEPLMTAIFAWVIFGERLSIFNWVAFFVVLAGIYLAKSGQGSKQVMDD</sequence>
<comment type="caution">
    <text evidence="8">The sequence shown here is derived from an EMBL/GenBank/DDBJ whole genome shotgun (WGS) entry which is preliminary data.</text>
</comment>
<dbReference type="AlphaFoldDB" id="A0A8J7C7E2"/>
<dbReference type="InterPro" id="IPR050638">
    <property type="entry name" value="AA-Vitamin_Transporters"/>
</dbReference>
<keyword evidence="9" id="KW-1185">Reference proteome</keyword>
<evidence type="ECO:0000256" key="2">
    <source>
        <dbReference type="ARBA" id="ARBA00007362"/>
    </source>
</evidence>
<keyword evidence="5 6" id="KW-0472">Membrane</keyword>
<dbReference type="SUPFAM" id="SSF103481">
    <property type="entry name" value="Multidrug resistance efflux transporter EmrE"/>
    <property type="match status" value="2"/>
</dbReference>
<evidence type="ECO:0000256" key="5">
    <source>
        <dbReference type="ARBA" id="ARBA00023136"/>
    </source>
</evidence>
<feature type="domain" description="EamA" evidence="7">
    <location>
        <begin position="20"/>
        <end position="161"/>
    </location>
</feature>
<feature type="transmembrane region" description="Helical" evidence="6">
    <location>
        <begin position="204"/>
        <end position="222"/>
    </location>
</feature>